<dbReference type="PANTHER" id="PTHR15735:SF12">
    <property type="entry name" value="CDC42-INTERACTING PROTEIN 4, ISOFORM B"/>
    <property type="match status" value="1"/>
</dbReference>
<name>A0A0D6M241_9BILA</name>
<proteinExistence type="predicted"/>
<dbReference type="Proteomes" id="UP000054495">
    <property type="component" value="Unassembled WGS sequence"/>
</dbReference>
<dbReference type="AlphaFoldDB" id="A0A0D6M241"/>
<sequence>MRSQISEEAKQAYAHALQGANDAQTAHYSQLLPDALARMRTIDLERINDTKIAMEMCIASEADVRPIIARCHEDMRKAVEQIDAVQDTAMVVEQFKSYYIQPSASSNASYCFCAPSSCTTNNASCEVTRYPWFVLRRTEIVRCGVHAKDHVEPTFKSHFHEIEH</sequence>
<evidence type="ECO:0000313" key="2">
    <source>
        <dbReference type="Proteomes" id="UP000054495"/>
    </source>
</evidence>
<gene>
    <name evidence="1" type="ORF">ANCCEY_06929</name>
</gene>
<keyword evidence="2" id="KW-1185">Reference proteome</keyword>
<dbReference type="SUPFAM" id="SSF103657">
    <property type="entry name" value="BAR/IMD domain-like"/>
    <property type="match status" value="1"/>
</dbReference>
<accession>A0A0D6M241</accession>
<protein>
    <submittedName>
        <fullName evidence="1">Uncharacterized protein</fullName>
    </submittedName>
</protein>
<dbReference type="EMBL" id="KE124962">
    <property type="protein sequence ID" value="EPB73967.1"/>
    <property type="molecule type" value="Genomic_DNA"/>
</dbReference>
<reference evidence="1 2" key="1">
    <citation type="submission" date="2013-05" db="EMBL/GenBank/DDBJ databases">
        <title>Draft genome of the parasitic nematode Anyclostoma ceylanicum.</title>
        <authorList>
            <person name="Mitreva M."/>
        </authorList>
    </citation>
    <scope>NUCLEOTIDE SEQUENCE [LARGE SCALE GENOMIC DNA]</scope>
</reference>
<dbReference type="Gene3D" id="1.20.1270.60">
    <property type="entry name" value="Arfaptin homology (AH) domain/BAR domain"/>
    <property type="match status" value="1"/>
</dbReference>
<evidence type="ECO:0000313" key="1">
    <source>
        <dbReference type="EMBL" id="EPB73967.1"/>
    </source>
</evidence>
<dbReference type="InterPro" id="IPR027267">
    <property type="entry name" value="AH/BAR_dom_sf"/>
</dbReference>
<organism evidence="1 2">
    <name type="scientific">Ancylostoma ceylanicum</name>
    <dbReference type="NCBI Taxonomy" id="53326"/>
    <lineage>
        <taxon>Eukaryota</taxon>
        <taxon>Metazoa</taxon>
        <taxon>Ecdysozoa</taxon>
        <taxon>Nematoda</taxon>
        <taxon>Chromadorea</taxon>
        <taxon>Rhabditida</taxon>
        <taxon>Rhabditina</taxon>
        <taxon>Rhabditomorpha</taxon>
        <taxon>Strongyloidea</taxon>
        <taxon>Ancylostomatidae</taxon>
        <taxon>Ancylostomatinae</taxon>
        <taxon>Ancylostoma</taxon>
    </lineage>
</organism>
<dbReference type="PANTHER" id="PTHR15735">
    <property type="entry name" value="FCH AND DOUBLE SH3 DOMAINS PROTEIN"/>
    <property type="match status" value="1"/>
</dbReference>